<feature type="chain" id="PRO_5018543972" description="Lipoprotein" evidence="1">
    <location>
        <begin position="20"/>
        <end position="165"/>
    </location>
</feature>
<keyword evidence="3" id="KW-1185">Reference proteome</keyword>
<dbReference type="Proteomes" id="UP000272771">
    <property type="component" value="Chromosome"/>
</dbReference>
<feature type="signal peptide" evidence="1">
    <location>
        <begin position="1"/>
        <end position="19"/>
    </location>
</feature>
<evidence type="ECO:0000313" key="3">
    <source>
        <dbReference type="Proteomes" id="UP000272771"/>
    </source>
</evidence>
<dbReference type="OrthoDB" id="8613973at2"/>
<sequence>MLKTLVPAAILMATLTACSTPMQKPVKADAAKATAAQTAPKASNESVKIEASKEVAYACGPSGKEKLRVTYGISKNEVVVAQVLFREKASPVLFRVNSQTDSNTFANQGITWSAEKADAANLDKVDGNMLTQEAVEVVNGKKTQVSQIVTKYCKLDKAATAKLAK</sequence>
<name>A0A3S4ZE49_9NEIS</name>
<organism evidence="2 3">
    <name type="scientific">Neisseria weaveri</name>
    <dbReference type="NCBI Taxonomy" id="28091"/>
    <lineage>
        <taxon>Bacteria</taxon>
        <taxon>Pseudomonadati</taxon>
        <taxon>Pseudomonadota</taxon>
        <taxon>Betaproteobacteria</taxon>
        <taxon>Neisseriales</taxon>
        <taxon>Neisseriaceae</taxon>
        <taxon>Neisseria</taxon>
    </lineage>
</organism>
<reference evidence="2 3" key="1">
    <citation type="submission" date="2018-12" db="EMBL/GenBank/DDBJ databases">
        <authorList>
            <consortium name="Pathogen Informatics"/>
        </authorList>
    </citation>
    <scope>NUCLEOTIDE SEQUENCE [LARGE SCALE GENOMIC DNA]</scope>
    <source>
        <strain evidence="2 3">NCTC12742</strain>
    </source>
</reference>
<protein>
    <recommendedName>
        <fullName evidence="4">Lipoprotein</fullName>
    </recommendedName>
</protein>
<evidence type="ECO:0008006" key="4">
    <source>
        <dbReference type="Google" id="ProtNLM"/>
    </source>
</evidence>
<evidence type="ECO:0000256" key="1">
    <source>
        <dbReference type="SAM" id="SignalP"/>
    </source>
</evidence>
<accession>A0A3S4ZE49</accession>
<proteinExistence type="predicted"/>
<gene>
    <name evidence="2" type="ORF">NCTC12742_01632</name>
</gene>
<keyword evidence="1" id="KW-0732">Signal</keyword>
<dbReference type="EMBL" id="LR134533">
    <property type="protein sequence ID" value="VEJ51730.1"/>
    <property type="molecule type" value="Genomic_DNA"/>
</dbReference>
<dbReference type="AlphaFoldDB" id="A0A3S4ZE49"/>
<evidence type="ECO:0000313" key="2">
    <source>
        <dbReference type="EMBL" id="VEJ51730.1"/>
    </source>
</evidence>
<dbReference type="PROSITE" id="PS51257">
    <property type="entry name" value="PROKAR_LIPOPROTEIN"/>
    <property type="match status" value="1"/>
</dbReference>
<dbReference type="RefSeq" id="WP_004283539.1">
    <property type="nucleotide sequence ID" value="NZ_CAUJRG010000001.1"/>
</dbReference>